<organism evidence="7 8">
    <name type="scientific">Streptacidiphilus pinicola</name>
    <dbReference type="NCBI Taxonomy" id="2219663"/>
    <lineage>
        <taxon>Bacteria</taxon>
        <taxon>Bacillati</taxon>
        <taxon>Actinomycetota</taxon>
        <taxon>Actinomycetes</taxon>
        <taxon>Kitasatosporales</taxon>
        <taxon>Streptomycetaceae</taxon>
        <taxon>Streptacidiphilus</taxon>
    </lineage>
</organism>
<keyword evidence="2 7" id="KW-0808">Transferase</keyword>
<dbReference type="InterPro" id="IPR012967">
    <property type="entry name" value="COMT_dimerisation"/>
</dbReference>
<dbReference type="SUPFAM" id="SSF46785">
    <property type="entry name" value="Winged helix' DNA-binding domain"/>
    <property type="match status" value="1"/>
</dbReference>
<evidence type="ECO:0000256" key="2">
    <source>
        <dbReference type="ARBA" id="ARBA00022679"/>
    </source>
</evidence>
<dbReference type="GO" id="GO:0032259">
    <property type="term" value="P:methylation"/>
    <property type="evidence" value="ECO:0007669"/>
    <property type="project" value="UniProtKB-KW"/>
</dbReference>
<evidence type="ECO:0000259" key="6">
    <source>
        <dbReference type="Pfam" id="PF08100"/>
    </source>
</evidence>
<proteinExistence type="predicted"/>
<dbReference type="PANTHER" id="PTHR43712">
    <property type="entry name" value="PUTATIVE (AFU_ORTHOLOGUE AFUA_4G14580)-RELATED"/>
    <property type="match status" value="1"/>
</dbReference>
<evidence type="ECO:0000256" key="3">
    <source>
        <dbReference type="ARBA" id="ARBA00022691"/>
    </source>
</evidence>
<dbReference type="OrthoDB" id="582216at2"/>
<protein>
    <submittedName>
        <fullName evidence="7">Methyltransferase</fullName>
    </submittedName>
</protein>
<dbReference type="GO" id="GO:0008171">
    <property type="term" value="F:O-methyltransferase activity"/>
    <property type="evidence" value="ECO:0007669"/>
    <property type="project" value="InterPro"/>
</dbReference>
<dbReference type="CDD" id="cd02440">
    <property type="entry name" value="AdoMet_MTases"/>
    <property type="match status" value="1"/>
</dbReference>
<dbReference type="InterPro" id="IPR029063">
    <property type="entry name" value="SAM-dependent_MTases_sf"/>
</dbReference>
<dbReference type="PANTHER" id="PTHR43712:SF2">
    <property type="entry name" value="O-METHYLTRANSFERASE CICE"/>
    <property type="match status" value="1"/>
</dbReference>
<reference evidence="7 8" key="1">
    <citation type="submission" date="2018-06" db="EMBL/GenBank/DDBJ databases">
        <title>Streptacidiphilus pinicola sp. nov., isolated from pine grove soil.</title>
        <authorList>
            <person name="Roh S.G."/>
            <person name="Park S."/>
            <person name="Kim M.-K."/>
            <person name="Yun B.-R."/>
            <person name="Park J."/>
            <person name="Kim M.J."/>
            <person name="Kim Y.S."/>
            <person name="Kim S.B."/>
        </authorList>
    </citation>
    <scope>NUCLEOTIDE SEQUENCE [LARGE SCALE GENOMIC DNA]</scope>
    <source>
        <strain evidence="7 8">MMS16-CNU450</strain>
    </source>
</reference>
<dbReference type="SUPFAM" id="SSF53335">
    <property type="entry name" value="S-adenosyl-L-methionine-dependent methyltransferases"/>
    <property type="match status" value="1"/>
</dbReference>
<evidence type="ECO:0000313" key="7">
    <source>
        <dbReference type="EMBL" id="RAG85099.1"/>
    </source>
</evidence>
<evidence type="ECO:0000313" key="8">
    <source>
        <dbReference type="Proteomes" id="UP000248889"/>
    </source>
</evidence>
<sequence>MLRVSCPTDVLELGTSFYAAKVLLAAVELGVFEALADGPLPARRLHTECGLHPRTARDFLDVLVSLGLLERSDILQPQPVYALTPVAEAGLVRGRPEYVGDFLTLADRRSYPLWGHLTDTLRTGEPGPGLDDRDLFDAVYADPKQASIYPAAMSSLSAPAIVALAEVFPWADQRTVCDVGASRGALLVHLTRRFPQLEGLGFDLPDVAPMFAEYVEQAGVGERVRFVPGDFFADQLPSADVLVMGHILHDWNLETKRMLLDKAHKALRPDGTLVIYETLIDDERRSNTFGLLMSLHMALRTRGGFDYTAADARSWLLDAGFRDVRVQHLVGAHSALIATA</sequence>
<dbReference type="Pfam" id="PF00891">
    <property type="entry name" value="Methyltransf_2"/>
    <property type="match status" value="1"/>
</dbReference>
<dbReference type="EMBL" id="QKYN01000052">
    <property type="protein sequence ID" value="RAG85099.1"/>
    <property type="molecule type" value="Genomic_DNA"/>
</dbReference>
<keyword evidence="1 7" id="KW-0489">Methyltransferase</keyword>
<dbReference type="Gene3D" id="3.40.50.150">
    <property type="entry name" value="Vaccinia Virus protein VP39"/>
    <property type="match status" value="1"/>
</dbReference>
<dbReference type="InterPro" id="IPR001077">
    <property type="entry name" value="COMT_C"/>
</dbReference>
<gene>
    <name evidence="7" type="ORF">DN069_13605</name>
</gene>
<name>A0A2X0KD06_9ACTN</name>
<comment type="caution">
    <text evidence="7">The sequence shown here is derived from an EMBL/GenBank/DDBJ whole genome shotgun (WGS) entry which is preliminary data.</text>
</comment>
<dbReference type="PROSITE" id="PS51683">
    <property type="entry name" value="SAM_OMT_II"/>
    <property type="match status" value="1"/>
</dbReference>
<keyword evidence="3" id="KW-0949">S-adenosyl-L-methionine</keyword>
<dbReference type="AlphaFoldDB" id="A0A2X0KD06"/>
<dbReference type="InterPro" id="IPR016461">
    <property type="entry name" value="COMT-like"/>
</dbReference>
<evidence type="ECO:0000256" key="1">
    <source>
        <dbReference type="ARBA" id="ARBA00022603"/>
    </source>
</evidence>
<dbReference type="Pfam" id="PF08100">
    <property type="entry name" value="Dimerisation"/>
    <property type="match status" value="1"/>
</dbReference>
<dbReference type="GO" id="GO:0046983">
    <property type="term" value="F:protein dimerization activity"/>
    <property type="evidence" value="ECO:0007669"/>
    <property type="project" value="InterPro"/>
</dbReference>
<evidence type="ECO:0000259" key="5">
    <source>
        <dbReference type="Pfam" id="PF00891"/>
    </source>
</evidence>
<feature type="active site" description="Proton acceptor" evidence="4">
    <location>
        <position position="249"/>
    </location>
</feature>
<dbReference type="InterPro" id="IPR036388">
    <property type="entry name" value="WH-like_DNA-bd_sf"/>
</dbReference>
<feature type="domain" description="O-methyltransferase C-terminal" evidence="5">
    <location>
        <begin position="114"/>
        <end position="322"/>
    </location>
</feature>
<dbReference type="Gene3D" id="1.10.10.10">
    <property type="entry name" value="Winged helix-like DNA-binding domain superfamily/Winged helix DNA-binding domain"/>
    <property type="match status" value="1"/>
</dbReference>
<feature type="domain" description="O-methyltransferase dimerisation" evidence="6">
    <location>
        <begin position="12"/>
        <end position="89"/>
    </location>
</feature>
<accession>A0A2X0KD06</accession>
<keyword evidence="8" id="KW-1185">Reference proteome</keyword>
<dbReference type="PIRSF" id="PIRSF005739">
    <property type="entry name" value="O-mtase"/>
    <property type="match status" value="1"/>
</dbReference>
<dbReference type="Proteomes" id="UP000248889">
    <property type="component" value="Unassembled WGS sequence"/>
</dbReference>
<dbReference type="InterPro" id="IPR036390">
    <property type="entry name" value="WH_DNA-bd_sf"/>
</dbReference>
<evidence type="ECO:0000256" key="4">
    <source>
        <dbReference type="PIRSR" id="PIRSR005739-1"/>
    </source>
</evidence>